<evidence type="ECO:0000313" key="4">
    <source>
        <dbReference type="Proteomes" id="UP000002484"/>
    </source>
</evidence>
<dbReference type="STRING" id="298654.FraEuI1c_7085"/>
<dbReference type="InterPro" id="IPR041629">
    <property type="entry name" value="SCP_3"/>
</dbReference>
<proteinExistence type="predicted"/>
<dbReference type="InParanoid" id="E3IXF0"/>
<dbReference type="Pfam" id="PF11716">
    <property type="entry name" value="MDMPI_N"/>
    <property type="match status" value="1"/>
</dbReference>
<dbReference type="InterPro" id="IPR024344">
    <property type="entry name" value="MDMPI_metal-binding"/>
</dbReference>
<dbReference type="Pfam" id="PF17844">
    <property type="entry name" value="SCP_3"/>
    <property type="match status" value="1"/>
</dbReference>
<gene>
    <name evidence="3" type="ordered locus">FraEuI1c_7085</name>
</gene>
<dbReference type="Gene3D" id="3.30.1050.40">
    <property type="match status" value="1"/>
</dbReference>
<feature type="domain" description="Bacterial SCP orthologue" evidence="2">
    <location>
        <begin position="183"/>
        <end position="274"/>
    </location>
</feature>
<dbReference type="InterPro" id="IPR034660">
    <property type="entry name" value="DinB/YfiT-like"/>
</dbReference>
<dbReference type="SUPFAM" id="SSF109854">
    <property type="entry name" value="DinB/YfiT-like putative metalloenzymes"/>
    <property type="match status" value="1"/>
</dbReference>
<dbReference type="AlphaFoldDB" id="E3IXF0"/>
<dbReference type="SUPFAM" id="SSF55718">
    <property type="entry name" value="SCP-like"/>
    <property type="match status" value="1"/>
</dbReference>
<keyword evidence="4" id="KW-1185">Reference proteome</keyword>
<dbReference type="Gene3D" id="1.20.120.450">
    <property type="entry name" value="dinb family like domain"/>
    <property type="match status" value="1"/>
</dbReference>
<dbReference type="OrthoDB" id="8481083at2"/>
<evidence type="ECO:0000313" key="3">
    <source>
        <dbReference type="EMBL" id="ADP85050.1"/>
    </source>
</evidence>
<dbReference type="EMBL" id="CP002299">
    <property type="protein sequence ID" value="ADP85050.1"/>
    <property type="molecule type" value="Genomic_DNA"/>
</dbReference>
<dbReference type="NCBIfam" id="TIGR03083">
    <property type="entry name" value="maleylpyruvate isomerase family mycothiol-dependent enzyme"/>
    <property type="match status" value="1"/>
</dbReference>
<sequence>MARQARTRRPDDARLAEAFGEQWRLVSAGVDALPDAAFDTASPLPGWTVGDLVAHCARSGGALAVALSADPAGTAGGIANGAAASGADVVEYLGGVGARAEAVADTARSDAAGLGAGELRARLRTAVAASAEALTAALGAGTPAGWDRVIDSPGGPIRLGDFVVTRCVEGVVHGLDLGFTPARDAVRIVTRALVDLLAARAPGRSVEVRVPPFAAVQVVEGPRHTRGTPPNVVEADPVAFVEVAAGRLDWATALADGRITASGDRADLRPWLPLL</sequence>
<reference evidence="3 4" key="1">
    <citation type="submission" date="2010-10" db="EMBL/GenBank/DDBJ databases">
        <title>Complete sequence of Frankia sp. EuI1c.</title>
        <authorList>
            <consortium name="US DOE Joint Genome Institute"/>
            <person name="Lucas S."/>
            <person name="Copeland A."/>
            <person name="Lapidus A."/>
            <person name="Cheng J.-F."/>
            <person name="Bruce D."/>
            <person name="Goodwin L."/>
            <person name="Pitluck S."/>
            <person name="Chertkov O."/>
            <person name="Detter J.C."/>
            <person name="Han C."/>
            <person name="Tapia R."/>
            <person name="Land M."/>
            <person name="Hauser L."/>
            <person name="Jeffries C."/>
            <person name="Kyrpides N."/>
            <person name="Ivanova N."/>
            <person name="Mikhailova N."/>
            <person name="Beauchemin N."/>
            <person name="Sen A."/>
            <person name="Sur S.A."/>
            <person name="Gtari M."/>
            <person name="Wall L."/>
            <person name="Tisa L."/>
            <person name="Woyke T."/>
        </authorList>
    </citation>
    <scope>NUCLEOTIDE SEQUENCE [LARGE SCALE GENOMIC DNA]</scope>
    <source>
        <strain evidence="4">DSM 45817 / CECT 9037 / EuI1c</strain>
    </source>
</reference>
<evidence type="ECO:0008006" key="5">
    <source>
        <dbReference type="Google" id="ProtNLM"/>
    </source>
</evidence>
<organism evidence="3 4">
    <name type="scientific">Pseudofrankia inefficax (strain DSM 45817 / CECT 9037 / DDB 130130 / EuI1c)</name>
    <name type="common">Frankia inefficax</name>
    <dbReference type="NCBI Taxonomy" id="298654"/>
    <lineage>
        <taxon>Bacteria</taxon>
        <taxon>Bacillati</taxon>
        <taxon>Actinomycetota</taxon>
        <taxon>Actinomycetes</taxon>
        <taxon>Frankiales</taxon>
        <taxon>Frankiaceae</taxon>
        <taxon>Pseudofrankia</taxon>
    </lineage>
</organism>
<dbReference type="InterPro" id="IPR036527">
    <property type="entry name" value="SCP2_sterol-bd_dom_sf"/>
</dbReference>
<dbReference type="eggNOG" id="COG3255">
    <property type="taxonomic scope" value="Bacteria"/>
</dbReference>
<dbReference type="HOGENOM" id="CLU_071263_0_0_11"/>
<accession>E3IXF0</accession>
<feature type="domain" description="Mycothiol-dependent maleylpyruvate isomerase metal-binding" evidence="1">
    <location>
        <begin position="20"/>
        <end position="177"/>
    </location>
</feature>
<dbReference type="Proteomes" id="UP000002484">
    <property type="component" value="Chromosome"/>
</dbReference>
<dbReference type="KEGG" id="fri:FraEuI1c_7085"/>
<evidence type="ECO:0000259" key="1">
    <source>
        <dbReference type="Pfam" id="PF11716"/>
    </source>
</evidence>
<name>E3IXF0_PSEI1</name>
<protein>
    <recommendedName>
        <fullName evidence="5">Mycothiol-dependent maleylpyruvate isomerase metal-binding domain-containing protein</fullName>
    </recommendedName>
</protein>
<dbReference type="GO" id="GO:0046872">
    <property type="term" value="F:metal ion binding"/>
    <property type="evidence" value="ECO:0007669"/>
    <property type="project" value="InterPro"/>
</dbReference>
<dbReference type="RefSeq" id="WP_013428161.1">
    <property type="nucleotide sequence ID" value="NC_014666.1"/>
</dbReference>
<evidence type="ECO:0000259" key="2">
    <source>
        <dbReference type="Pfam" id="PF17844"/>
    </source>
</evidence>
<dbReference type="InterPro" id="IPR017517">
    <property type="entry name" value="Maleyloyr_isom"/>
</dbReference>